<evidence type="ECO:0000256" key="5">
    <source>
        <dbReference type="ARBA" id="ARBA00023242"/>
    </source>
</evidence>
<accession>A0ABR0J2I0</accession>
<gene>
    <name evidence="8" type="ORF">LTR69_008498</name>
</gene>
<evidence type="ECO:0000256" key="3">
    <source>
        <dbReference type="ARBA" id="ARBA00023015"/>
    </source>
</evidence>
<protein>
    <recommendedName>
        <fullName evidence="7">Xylanolytic transcriptional activator regulatory domain-containing protein</fullName>
    </recommendedName>
</protein>
<sequence>MLLNTPPKVNPIDVESHKLHGQSCYYEPPAKRKHSVHCGGDNKTGKGPSSPKRARSSREPAPLQDQVIPSAALPTLEDQASCGMSEADHMPVTTFDFSMPQLKQMCTEIAPLPSKDSQTSTVVSKSVEIPVDQGPVSTDVDGWNATMPTPSFSFGDTLDIDDWLNFGTDSSLLPPMGHVDHAFEAYSNVWFASVEPKSRPSLFTAPMQRSPIAQLYSRAHSPAMDKDSIGPREYVPTSIEIDAQLVFPDMEELSLYEVDQEDLAHVDEVTADIAQRIADYTAQLQRNGPYPPFVEMRIPPAAVLNSWVQLYFEHFHPVFPILHKPSFSGSDAHWLLIFAVAAIGAHFSSLQGAHLCARAMHELVRRQAASMCEQRNEYGRELFMVQVCLLGHVGLMYSGEQRTLEVAEILQGLPPALARRKGLFMNRMSYEKFSQMQLTLNQKWQVWTLDEEMRRTGFGVFFHDNFDLSRLVRVEELQMSLPQPEERWSATSAQSWASLPSGISSEKELLLEGVIRNDSWKVTWRKIGILGKQVLLQQLFDVMNSRSSHPGCPSFSENDKLKAENTLCELLVMTEDEESEQQLSELKSLIANQLLIFNAFTVRKSPTRNINAVALKVIYGTMDDQAWAHLGQQWKQAAAQGRLAVFWAARVVHVVRSHRCAHFATPVCLLRAVLVLWLYSSLAEKQKDDFQQPPPAPSVVLGTRSMQSMRSLDWIEAGWSGVKLPGIGNLFCAQGRCKMLDESISLMRSLKCWAISTSYTQLLVRLRAGENPPPNDRTINGTV</sequence>
<dbReference type="EMBL" id="JAVRRF010000021">
    <property type="protein sequence ID" value="KAK5054930.1"/>
    <property type="molecule type" value="Genomic_DNA"/>
</dbReference>
<comment type="caution">
    <text evidence="8">The sequence shown here is derived from an EMBL/GenBank/DDBJ whole genome shotgun (WGS) entry which is preliminary data.</text>
</comment>
<evidence type="ECO:0000259" key="7">
    <source>
        <dbReference type="Pfam" id="PF04082"/>
    </source>
</evidence>
<evidence type="ECO:0000256" key="1">
    <source>
        <dbReference type="ARBA" id="ARBA00022723"/>
    </source>
</evidence>
<keyword evidence="3" id="KW-0805">Transcription regulation</keyword>
<feature type="domain" description="Xylanolytic transcriptional activator regulatory" evidence="7">
    <location>
        <begin position="309"/>
        <end position="501"/>
    </location>
</feature>
<dbReference type="PANTHER" id="PTHR47660:SF2">
    <property type="entry name" value="TRANSCRIPTION FACTOR WITH C2H2 AND ZN(2)-CYS(6) DNA BINDING DOMAIN (EUROFUNG)"/>
    <property type="match status" value="1"/>
</dbReference>
<keyword evidence="9" id="KW-1185">Reference proteome</keyword>
<dbReference type="PANTHER" id="PTHR47660">
    <property type="entry name" value="TRANSCRIPTION FACTOR WITH C2H2 AND ZN(2)-CYS(6) DNA BINDING DOMAIN (EUROFUNG)-RELATED-RELATED"/>
    <property type="match status" value="1"/>
</dbReference>
<dbReference type="Pfam" id="PF04082">
    <property type="entry name" value="Fungal_trans"/>
    <property type="match status" value="1"/>
</dbReference>
<evidence type="ECO:0000313" key="8">
    <source>
        <dbReference type="EMBL" id="KAK5054930.1"/>
    </source>
</evidence>
<evidence type="ECO:0000313" key="9">
    <source>
        <dbReference type="Proteomes" id="UP001345691"/>
    </source>
</evidence>
<evidence type="ECO:0000256" key="4">
    <source>
        <dbReference type="ARBA" id="ARBA00023163"/>
    </source>
</evidence>
<proteinExistence type="predicted"/>
<keyword evidence="4" id="KW-0804">Transcription</keyword>
<organism evidence="8 9">
    <name type="scientific">Exophiala sideris</name>
    <dbReference type="NCBI Taxonomy" id="1016849"/>
    <lineage>
        <taxon>Eukaryota</taxon>
        <taxon>Fungi</taxon>
        <taxon>Dikarya</taxon>
        <taxon>Ascomycota</taxon>
        <taxon>Pezizomycotina</taxon>
        <taxon>Eurotiomycetes</taxon>
        <taxon>Chaetothyriomycetidae</taxon>
        <taxon>Chaetothyriales</taxon>
        <taxon>Herpotrichiellaceae</taxon>
        <taxon>Exophiala</taxon>
    </lineage>
</organism>
<feature type="region of interest" description="Disordered" evidence="6">
    <location>
        <begin position="1"/>
        <end position="20"/>
    </location>
</feature>
<evidence type="ECO:0000256" key="2">
    <source>
        <dbReference type="ARBA" id="ARBA00022833"/>
    </source>
</evidence>
<keyword evidence="5" id="KW-0539">Nucleus</keyword>
<feature type="region of interest" description="Disordered" evidence="6">
    <location>
        <begin position="30"/>
        <end position="67"/>
    </location>
</feature>
<name>A0ABR0J2I0_9EURO</name>
<keyword evidence="1" id="KW-0479">Metal-binding</keyword>
<dbReference type="InterPro" id="IPR007219">
    <property type="entry name" value="XnlR_reg_dom"/>
</dbReference>
<dbReference type="CDD" id="cd12148">
    <property type="entry name" value="fungal_TF_MHR"/>
    <property type="match status" value="1"/>
</dbReference>
<evidence type="ECO:0000256" key="6">
    <source>
        <dbReference type="SAM" id="MobiDB-lite"/>
    </source>
</evidence>
<dbReference type="Proteomes" id="UP001345691">
    <property type="component" value="Unassembled WGS sequence"/>
</dbReference>
<reference evidence="8 9" key="1">
    <citation type="submission" date="2023-08" db="EMBL/GenBank/DDBJ databases">
        <title>Black Yeasts Isolated from many extreme environments.</title>
        <authorList>
            <person name="Coleine C."/>
            <person name="Stajich J.E."/>
            <person name="Selbmann L."/>
        </authorList>
    </citation>
    <scope>NUCLEOTIDE SEQUENCE [LARGE SCALE GENOMIC DNA]</scope>
    <source>
        <strain evidence="8 9">CCFEE 6328</strain>
    </source>
</reference>
<keyword evidence="2" id="KW-0862">Zinc</keyword>